<dbReference type="SMART" id="SM00369">
    <property type="entry name" value="LRR_TYP"/>
    <property type="match status" value="5"/>
</dbReference>
<dbReference type="SUPFAM" id="SSF52058">
    <property type="entry name" value="L domain-like"/>
    <property type="match status" value="2"/>
</dbReference>
<sequence>MNFDKFQPNLYWDHLKQLQGFPQNFIAPIFLIGKLTQDNTIVEEIKEILKNNFSVQTLKAFNSRSKIPVTGERNDIEKTVSALLSFGKIDPHLPLGEIFNLLEFDNLYFSNSSTLKKLANNIQCLKQFNGVKKFCIYKDTFSCIPEELGELISLEELQILGDYDSLPSSLGKLVHLKKLELSMPKLKELPQSISDLESLNVLMVNSNVLEEIPEGIKNIPYLETLELGADMWTRGLNENLGIEPWFSELLVLKKLELNKVVIDEITEHSLPPNLEVLRLSSIKNLSQLPESIGSLKHLKELELVRCTNLKELPDSIGELKSLVQLDISGIPQLITLPETMGKLSNLEEFNLGGCDNFTHLPESMVSLSLKMLRLKRLPALKEIDGTITFSPLMEILYIEDGHITITPPDKKVFHGTSLTISNNAYYTHLIKNTDCFPSLEHLVLKNINCNTPGIENLKNLRSLSIEKVTGLESFLSTISLCEDLKEIKIKSCSGTVNTDLFPKQLHLLEIDNVDLVEIGDEVIQLNSFVCSRSDILNFDKIDRLQTKKIAFHILSKNTVDNEGYIQSFPESLRNIKELTSFKFRGSVHTVNHIDALQNLTELHLEGHGLFIYDGDLTYPIREIVPFQLPNLKSLSLLNFMGDNLEEILKGLPNLEELKLRSLTEKVFPKGNYPSLKTLDIHECDFETIHAVEAPNIKTLKVAHCDCFNNSSFDQISQWSTLENLSLRFLKCITTLPESLANLPLKSLSIAYLNIGEVPDFIGDYKDLVLLSIESMNIETLPNDIAQLPKLEYLSLSGTKLETLSDEFRSLKLKELKMYRSKFSGNNMKEKIYAKLLSPNYTKIMDLQFSIE</sequence>
<name>A0A7X9P2W8_9BACT</name>
<dbReference type="Pfam" id="PF23598">
    <property type="entry name" value="LRR_14"/>
    <property type="match status" value="1"/>
</dbReference>
<protein>
    <recommendedName>
        <fullName evidence="3">Disease resistance R13L4/SHOC-2-like LRR domain-containing protein</fullName>
    </recommendedName>
</protein>
<evidence type="ECO:0000313" key="4">
    <source>
        <dbReference type="EMBL" id="NME68188.1"/>
    </source>
</evidence>
<proteinExistence type="predicted"/>
<dbReference type="Proteomes" id="UP000576082">
    <property type="component" value="Unassembled WGS sequence"/>
</dbReference>
<comment type="caution">
    <text evidence="4">The sequence shown here is derived from an EMBL/GenBank/DDBJ whole genome shotgun (WGS) entry which is preliminary data.</text>
</comment>
<dbReference type="PANTHER" id="PTHR47186:SF63">
    <property type="entry name" value="C-JID DOMAIN-CONTAINING PROTEIN"/>
    <property type="match status" value="1"/>
</dbReference>
<feature type="domain" description="Disease resistance R13L4/SHOC-2-like LRR" evidence="3">
    <location>
        <begin position="273"/>
        <end position="361"/>
    </location>
</feature>
<dbReference type="InterPro" id="IPR003591">
    <property type="entry name" value="Leu-rich_rpt_typical-subtyp"/>
</dbReference>
<dbReference type="PANTHER" id="PTHR47186">
    <property type="entry name" value="LEUCINE-RICH REPEAT-CONTAINING PROTEIN 57"/>
    <property type="match status" value="1"/>
</dbReference>
<evidence type="ECO:0000313" key="5">
    <source>
        <dbReference type="Proteomes" id="UP000576082"/>
    </source>
</evidence>
<keyword evidence="5" id="KW-1185">Reference proteome</keyword>
<dbReference type="AlphaFoldDB" id="A0A7X9P2W8"/>
<dbReference type="InterPro" id="IPR032675">
    <property type="entry name" value="LRR_dom_sf"/>
</dbReference>
<evidence type="ECO:0000259" key="3">
    <source>
        <dbReference type="Pfam" id="PF23598"/>
    </source>
</evidence>
<keyword evidence="1" id="KW-0433">Leucine-rich repeat</keyword>
<dbReference type="RefSeq" id="WP_169656499.1">
    <property type="nucleotide sequence ID" value="NZ_JABANE010000020.1"/>
</dbReference>
<dbReference type="Gene3D" id="3.80.10.10">
    <property type="entry name" value="Ribonuclease Inhibitor"/>
    <property type="match status" value="3"/>
</dbReference>
<reference evidence="4 5" key="1">
    <citation type="submission" date="2020-04" db="EMBL/GenBank/DDBJ databases">
        <title>Flammeovirga sp. SR4, a novel species isolated from seawater.</title>
        <authorList>
            <person name="Wang X."/>
        </authorList>
    </citation>
    <scope>NUCLEOTIDE SEQUENCE [LARGE SCALE GENOMIC DNA]</scope>
    <source>
        <strain evidence="4 5">ATCC 23126</strain>
    </source>
</reference>
<organism evidence="4 5">
    <name type="scientific">Flammeovirga aprica JL-4</name>
    <dbReference type="NCBI Taxonomy" id="694437"/>
    <lineage>
        <taxon>Bacteria</taxon>
        <taxon>Pseudomonadati</taxon>
        <taxon>Bacteroidota</taxon>
        <taxon>Cytophagia</taxon>
        <taxon>Cytophagales</taxon>
        <taxon>Flammeovirgaceae</taxon>
        <taxon>Flammeovirga</taxon>
    </lineage>
</organism>
<evidence type="ECO:0000256" key="2">
    <source>
        <dbReference type="ARBA" id="ARBA00022737"/>
    </source>
</evidence>
<gene>
    <name evidence="4" type="ORF">HHU12_09465</name>
</gene>
<dbReference type="SUPFAM" id="SSF52047">
    <property type="entry name" value="RNI-like"/>
    <property type="match status" value="1"/>
</dbReference>
<accession>A0A7X9P2W8</accession>
<keyword evidence="2" id="KW-0677">Repeat</keyword>
<dbReference type="EMBL" id="JABANE010000020">
    <property type="protein sequence ID" value="NME68188.1"/>
    <property type="molecule type" value="Genomic_DNA"/>
</dbReference>
<dbReference type="InterPro" id="IPR055414">
    <property type="entry name" value="LRR_R13L4/SHOC2-like"/>
</dbReference>
<evidence type="ECO:0000256" key="1">
    <source>
        <dbReference type="ARBA" id="ARBA00022614"/>
    </source>
</evidence>